<keyword evidence="1" id="KW-0812">Transmembrane</keyword>
<feature type="domain" description="HTH marR-type" evidence="2">
    <location>
        <begin position="7"/>
        <end position="142"/>
    </location>
</feature>
<gene>
    <name evidence="3" type="ORF">QU481_14265</name>
</gene>
<reference evidence="3" key="1">
    <citation type="submission" date="2023-06" db="EMBL/GenBank/DDBJ databases">
        <authorList>
            <person name="Zhang S."/>
        </authorList>
    </citation>
    <scope>NUCLEOTIDE SEQUENCE</scope>
    <source>
        <strain evidence="3">SG2303</strain>
    </source>
</reference>
<dbReference type="InterPro" id="IPR000835">
    <property type="entry name" value="HTH_MarR-typ"/>
</dbReference>
<dbReference type="PROSITE" id="PS50995">
    <property type="entry name" value="HTH_MARR_2"/>
    <property type="match status" value="1"/>
</dbReference>
<dbReference type="SUPFAM" id="SSF46785">
    <property type="entry name" value="Winged helix' DNA-binding domain"/>
    <property type="match status" value="1"/>
</dbReference>
<feature type="transmembrane region" description="Helical" evidence="1">
    <location>
        <begin position="44"/>
        <end position="65"/>
    </location>
</feature>
<dbReference type="Proteomes" id="UP001168540">
    <property type="component" value="Unassembled WGS sequence"/>
</dbReference>
<evidence type="ECO:0000313" key="4">
    <source>
        <dbReference type="Proteomes" id="UP001168540"/>
    </source>
</evidence>
<organism evidence="3 4">
    <name type="scientific">Crenobacter oryzisoli</name>
    <dbReference type="NCBI Taxonomy" id="3056844"/>
    <lineage>
        <taxon>Bacteria</taxon>
        <taxon>Pseudomonadati</taxon>
        <taxon>Pseudomonadota</taxon>
        <taxon>Betaproteobacteria</taxon>
        <taxon>Neisseriales</taxon>
        <taxon>Neisseriaceae</taxon>
        <taxon>Crenobacter</taxon>
    </lineage>
</organism>
<keyword evidence="1" id="KW-0472">Membrane</keyword>
<dbReference type="Pfam" id="PF12802">
    <property type="entry name" value="MarR_2"/>
    <property type="match status" value="1"/>
</dbReference>
<dbReference type="PANTHER" id="PTHR33164">
    <property type="entry name" value="TRANSCRIPTIONAL REGULATOR, MARR FAMILY"/>
    <property type="match status" value="1"/>
</dbReference>
<sequence length="148" mass="16615">MVDLKSDADLRNAMEAFFQAYRAFTAKPDQMLAERGLARVHHRILFFVALYPGLSVKSLLAALGVSKQAIHAPLRQLVELQLVETRIASHDKRVRELWLTDAGAELELALHREQARLLRDAFADGPASTRDGWLDGNRRLADAEQRGT</sequence>
<name>A0ABT7XQK3_9NEIS</name>
<evidence type="ECO:0000256" key="1">
    <source>
        <dbReference type="SAM" id="Phobius"/>
    </source>
</evidence>
<dbReference type="RefSeq" id="WP_289830697.1">
    <property type="nucleotide sequence ID" value="NZ_JAUEDK010000025.1"/>
</dbReference>
<dbReference type="PANTHER" id="PTHR33164:SF44">
    <property type="entry name" value="TRANSCRIPTIONAL REGULATORY PROTEIN"/>
    <property type="match status" value="1"/>
</dbReference>
<dbReference type="Gene3D" id="1.10.10.10">
    <property type="entry name" value="Winged helix-like DNA-binding domain superfamily/Winged helix DNA-binding domain"/>
    <property type="match status" value="1"/>
</dbReference>
<evidence type="ECO:0000259" key="2">
    <source>
        <dbReference type="PROSITE" id="PS50995"/>
    </source>
</evidence>
<accession>A0ABT7XQK3</accession>
<dbReference type="InterPro" id="IPR039422">
    <property type="entry name" value="MarR/SlyA-like"/>
</dbReference>
<keyword evidence="4" id="KW-1185">Reference proteome</keyword>
<protein>
    <submittedName>
        <fullName evidence="3">MarR family winged helix-turn-helix transcriptional regulator</fullName>
    </submittedName>
</protein>
<comment type="caution">
    <text evidence="3">The sequence shown here is derived from an EMBL/GenBank/DDBJ whole genome shotgun (WGS) entry which is preliminary data.</text>
</comment>
<proteinExistence type="predicted"/>
<keyword evidence="1" id="KW-1133">Transmembrane helix</keyword>
<dbReference type="InterPro" id="IPR036388">
    <property type="entry name" value="WH-like_DNA-bd_sf"/>
</dbReference>
<dbReference type="InterPro" id="IPR036390">
    <property type="entry name" value="WH_DNA-bd_sf"/>
</dbReference>
<dbReference type="SMART" id="SM00347">
    <property type="entry name" value="HTH_MARR"/>
    <property type="match status" value="1"/>
</dbReference>
<evidence type="ECO:0000313" key="3">
    <source>
        <dbReference type="EMBL" id="MDN0076052.1"/>
    </source>
</evidence>
<dbReference type="EMBL" id="JAUEDK010000025">
    <property type="protein sequence ID" value="MDN0076052.1"/>
    <property type="molecule type" value="Genomic_DNA"/>
</dbReference>